<comment type="caution">
    <text evidence="2">The sequence shown here is derived from an EMBL/GenBank/DDBJ whole genome shotgun (WGS) entry which is preliminary data.</text>
</comment>
<evidence type="ECO:0000313" key="2">
    <source>
        <dbReference type="EMBL" id="KAJ1216192.1"/>
    </source>
</evidence>
<keyword evidence="3" id="KW-1185">Reference proteome</keyword>
<feature type="region of interest" description="Disordered" evidence="1">
    <location>
        <begin position="15"/>
        <end position="49"/>
    </location>
</feature>
<reference evidence="2" key="1">
    <citation type="journal article" date="2022" name="bioRxiv">
        <title>Sequencing and chromosome-scale assembly of the giantPleurodeles waltlgenome.</title>
        <authorList>
            <person name="Brown T."/>
            <person name="Elewa A."/>
            <person name="Iarovenko S."/>
            <person name="Subramanian E."/>
            <person name="Araus A.J."/>
            <person name="Petzold A."/>
            <person name="Susuki M."/>
            <person name="Suzuki K.-i.T."/>
            <person name="Hayashi T."/>
            <person name="Toyoda A."/>
            <person name="Oliveira C."/>
            <person name="Osipova E."/>
            <person name="Leigh N.D."/>
            <person name="Simon A."/>
            <person name="Yun M.H."/>
        </authorList>
    </citation>
    <scope>NUCLEOTIDE SEQUENCE</scope>
    <source>
        <strain evidence="2">20211129_DDA</strain>
        <tissue evidence="2">Liver</tissue>
    </source>
</reference>
<protein>
    <submittedName>
        <fullName evidence="2">Uncharacterized protein</fullName>
    </submittedName>
</protein>
<gene>
    <name evidence="2" type="ORF">NDU88_003798</name>
</gene>
<sequence>MSAVRAAGLRDDMRGAACPGATARTRPDRIGALQKRQRRQDEVRQAVGRDQGPVAADTYLIWMAIAPATITGSGVGTVTEPQCERCKAGTWRYGEGLRSDLLIPPAIYSAILEPSITAKAKR</sequence>
<accession>A0AAV7WTA6</accession>
<dbReference type="AlphaFoldDB" id="A0AAV7WTA6"/>
<organism evidence="2 3">
    <name type="scientific">Pleurodeles waltl</name>
    <name type="common">Iberian ribbed newt</name>
    <dbReference type="NCBI Taxonomy" id="8319"/>
    <lineage>
        <taxon>Eukaryota</taxon>
        <taxon>Metazoa</taxon>
        <taxon>Chordata</taxon>
        <taxon>Craniata</taxon>
        <taxon>Vertebrata</taxon>
        <taxon>Euteleostomi</taxon>
        <taxon>Amphibia</taxon>
        <taxon>Batrachia</taxon>
        <taxon>Caudata</taxon>
        <taxon>Salamandroidea</taxon>
        <taxon>Salamandridae</taxon>
        <taxon>Pleurodelinae</taxon>
        <taxon>Pleurodeles</taxon>
    </lineage>
</organism>
<evidence type="ECO:0000256" key="1">
    <source>
        <dbReference type="SAM" id="MobiDB-lite"/>
    </source>
</evidence>
<dbReference type="Proteomes" id="UP001066276">
    <property type="component" value="Chromosome 1_1"/>
</dbReference>
<dbReference type="EMBL" id="JANPWB010000001">
    <property type="protein sequence ID" value="KAJ1216192.1"/>
    <property type="molecule type" value="Genomic_DNA"/>
</dbReference>
<evidence type="ECO:0000313" key="3">
    <source>
        <dbReference type="Proteomes" id="UP001066276"/>
    </source>
</evidence>
<name>A0AAV7WTA6_PLEWA</name>
<proteinExistence type="predicted"/>